<accession>A0A0M6Y7Q0</accession>
<evidence type="ECO:0000259" key="1">
    <source>
        <dbReference type="Pfam" id="PF16473"/>
    </source>
</evidence>
<dbReference type="EMBL" id="CXST01000002">
    <property type="protein sequence ID" value="CTQ45698.1"/>
    <property type="molecule type" value="Genomic_DNA"/>
</dbReference>
<dbReference type="Pfam" id="PF16473">
    <property type="entry name" value="Rv2179c-like"/>
    <property type="match status" value="1"/>
</dbReference>
<dbReference type="OrthoDB" id="256590at2"/>
<dbReference type="AlphaFoldDB" id="A0A0M6Y7Q0"/>
<protein>
    <recommendedName>
        <fullName evidence="1">3'-5' exoribonuclease Rv2179c-like domain-containing protein</fullName>
    </recommendedName>
</protein>
<gene>
    <name evidence="2" type="ORF">LAL4801_04153</name>
</gene>
<dbReference type="RefSeq" id="WP_082444659.1">
    <property type="nucleotide sequence ID" value="NZ_CXST01000002.1"/>
</dbReference>
<proteinExistence type="predicted"/>
<sequence length="198" mass="23132">MKTTHMMIDLETLGTVAGMKILSFAATPFFEGEGTRLEVGDPLYRRIDRDKYAKPVEDRENFVNEDWQEDSRTLAWWDQQSEEARREAFSGTEAPETALVELAAFIRRHKPKTVWSKGFMDLSMLEYAFYKFGIECPWHYQAPRCLRTKLRTTGELGIEPGHDVRWSEDFVAHDPVWDNKLQIAELEDLYRFSDMVLA</sequence>
<dbReference type="InterPro" id="IPR033390">
    <property type="entry name" value="Rv2179c-like"/>
</dbReference>
<evidence type="ECO:0000313" key="3">
    <source>
        <dbReference type="Proteomes" id="UP000048926"/>
    </source>
</evidence>
<keyword evidence="3" id="KW-1185">Reference proteome</keyword>
<reference evidence="3" key="1">
    <citation type="submission" date="2015-07" db="EMBL/GenBank/DDBJ databases">
        <authorList>
            <person name="Rodrigo-Torres Lidia"/>
            <person name="Arahal R.David."/>
        </authorList>
    </citation>
    <scope>NUCLEOTIDE SEQUENCE [LARGE SCALE GENOMIC DNA]</scope>
    <source>
        <strain evidence="3">CECT 4801</strain>
    </source>
</reference>
<dbReference type="Proteomes" id="UP000048926">
    <property type="component" value="Unassembled WGS sequence"/>
</dbReference>
<organism evidence="2 3">
    <name type="scientific">Roseibium aggregatum</name>
    <dbReference type="NCBI Taxonomy" id="187304"/>
    <lineage>
        <taxon>Bacteria</taxon>
        <taxon>Pseudomonadati</taxon>
        <taxon>Pseudomonadota</taxon>
        <taxon>Alphaproteobacteria</taxon>
        <taxon>Hyphomicrobiales</taxon>
        <taxon>Stappiaceae</taxon>
        <taxon>Roseibium</taxon>
    </lineage>
</organism>
<feature type="domain" description="3'-5' exoribonuclease Rv2179c-like" evidence="1">
    <location>
        <begin position="4"/>
        <end position="182"/>
    </location>
</feature>
<evidence type="ECO:0000313" key="2">
    <source>
        <dbReference type="EMBL" id="CTQ45698.1"/>
    </source>
</evidence>
<name>A0A0M6Y7Q0_9HYPH</name>